<dbReference type="SUPFAM" id="SSF53335">
    <property type="entry name" value="S-adenosyl-L-methionine-dependent methyltransferases"/>
    <property type="match status" value="1"/>
</dbReference>
<evidence type="ECO:0000256" key="4">
    <source>
        <dbReference type="ARBA" id="ARBA00022679"/>
    </source>
</evidence>
<keyword evidence="5 6" id="KW-0949">S-adenosyl-L-methionine</keyword>
<accession>A0A967EF54</accession>
<dbReference type="GO" id="GO:0005829">
    <property type="term" value="C:cytosol"/>
    <property type="evidence" value="ECO:0007669"/>
    <property type="project" value="TreeGrafter"/>
</dbReference>
<dbReference type="PIRSF" id="PIRSF003078">
    <property type="entry name" value="GidB"/>
    <property type="match status" value="1"/>
</dbReference>
<dbReference type="PANTHER" id="PTHR31760">
    <property type="entry name" value="S-ADENOSYL-L-METHIONINE-DEPENDENT METHYLTRANSFERASES SUPERFAMILY PROTEIN"/>
    <property type="match status" value="1"/>
</dbReference>
<evidence type="ECO:0000256" key="5">
    <source>
        <dbReference type="ARBA" id="ARBA00022691"/>
    </source>
</evidence>
<comment type="similarity">
    <text evidence="6">Belongs to the methyltransferase superfamily. RNA methyltransferase RsmG family.</text>
</comment>
<dbReference type="InterPro" id="IPR029063">
    <property type="entry name" value="SAM-dependent_MTases_sf"/>
</dbReference>
<dbReference type="EC" id="2.1.1.170" evidence="6"/>
<comment type="caution">
    <text evidence="7">The sequence shown here is derived from an EMBL/GenBank/DDBJ whole genome shotgun (WGS) entry which is preliminary data.</text>
</comment>
<evidence type="ECO:0000313" key="7">
    <source>
        <dbReference type="EMBL" id="NHQ73160.1"/>
    </source>
</evidence>
<name>A0A967EF54_9RHOB</name>
<keyword evidence="3 6" id="KW-0489">Methyltransferase</keyword>
<comment type="subcellular location">
    <subcellularLocation>
        <location evidence="6">Cytoplasm</location>
    </subcellularLocation>
</comment>
<organism evidence="7 8">
    <name type="scientific">Roseovarius gahaiensis</name>
    <dbReference type="NCBI Taxonomy" id="2716691"/>
    <lineage>
        <taxon>Bacteria</taxon>
        <taxon>Pseudomonadati</taxon>
        <taxon>Pseudomonadota</taxon>
        <taxon>Alphaproteobacteria</taxon>
        <taxon>Rhodobacterales</taxon>
        <taxon>Roseobacteraceae</taxon>
        <taxon>Roseovarius</taxon>
    </lineage>
</organism>
<dbReference type="PANTHER" id="PTHR31760:SF0">
    <property type="entry name" value="S-ADENOSYL-L-METHIONINE-DEPENDENT METHYLTRANSFERASES SUPERFAMILY PROTEIN"/>
    <property type="match status" value="1"/>
</dbReference>
<comment type="function">
    <text evidence="6">Specifically methylates the N7 position of guanine in position 527 of 16S rRNA.</text>
</comment>
<dbReference type="InterPro" id="IPR003682">
    <property type="entry name" value="rRNA_ssu_MeTfrase_G"/>
</dbReference>
<reference evidence="7" key="1">
    <citation type="submission" date="2020-03" db="EMBL/GenBank/DDBJ databases">
        <title>Roseovarius gahaiensis sp. nov., isolated from Gahai Saline Lake, China.</title>
        <authorList>
            <person name="Sun X."/>
        </authorList>
    </citation>
    <scope>NUCLEOTIDE SEQUENCE</scope>
    <source>
        <strain evidence="7">GH877</strain>
    </source>
</reference>
<dbReference type="NCBIfam" id="TIGR00138">
    <property type="entry name" value="rsmG_gidB"/>
    <property type="match status" value="1"/>
</dbReference>
<dbReference type="RefSeq" id="WP_167192846.1">
    <property type="nucleotide sequence ID" value="NZ_JAAORB010000002.1"/>
</dbReference>
<keyword evidence="4 6" id="KW-0808">Transferase</keyword>
<evidence type="ECO:0000256" key="2">
    <source>
        <dbReference type="ARBA" id="ARBA00022552"/>
    </source>
</evidence>
<feature type="binding site" evidence="6">
    <location>
        <position position="68"/>
    </location>
    <ligand>
        <name>S-adenosyl-L-methionine</name>
        <dbReference type="ChEBI" id="CHEBI:59789"/>
    </ligand>
</feature>
<evidence type="ECO:0000256" key="1">
    <source>
        <dbReference type="ARBA" id="ARBA00022490"/>
    </source>
</evidence>
<feature type="binding site" evidence="6">
    <location>
        <position position="73"/>
    </location>
    <ligand>
        <name>S-adenosyl-L-methionine</name>
        <dbReference type="ChEBI" id="CHEBI:59789"/>
    </ligand>
</feature>
<evidence type="ECO:0000313" key="8">
    <source>
        <dbReference type="Proteomes" id="UP000639775"/>
    </source>
</evidence>
<dbReference type="GO" id="GO:0070043">
    <property type="term" value="F:rRNA (guanine-N7-)-methyltransferase activity"/>
    <property type="evidence" value="ECO:0007669"/>
    <property type="project" value="UniProtKB-UniRule"/>
</dbReference>
<proteinExistence type="inferred from homology"/>
<keyword evidence="8" id="KW-1185">Reference proteome</keyword>
<gene>
    <name evidence="6 7" type="primary">rsmG</name>
    <name evidence="7" type="ORF">HAT86_01610</name>
</gene>
<comment type="catalytic activity">
    <reaction evidence="6">
        <text>guanosine(527) in 16S rRNA + S-adenosyl-L-methionine = N(7)-methylguanosine(527) in 16S rRNA + S-adenosyl-L-homocysteine</text>
        <dbReference type="Rhea" id="RHEA:42732"/>
        <dbReference type="Rhea" id="RHEA-COMP:10209"/>
        <dbReference type="Rhea" id="RHEA-COMP:10210"/>
        <dbReference type="ChEBI" id="CHEBI:57856"/>
        <dbReference type="ChEBI" id="CHEBI:59789"/>
        <dbReference type="ChEBI" id="CHEBI:74269"/>
        <dbReference type="ChEBI" id="CHEBI:74480"/>
        <dbReference type="EC" id="2.1.1.170"/>
    </reaction>
</comment>
<evidence type="ECO:0000256" key="6">
    <source>
        <dbReference type="HAMAP-Rule" id="MF_00074"/>
    </source>
</evidence>
<dbReference type="Proteomes" id="UP000639775">
    <property type="component" value="Unassembled WGS sequence"/>
</dbReference>
<evidence type="ECO:0000256" key="3">
    <source>
        <dbReference type="ARBA" id="ARBA00022603"/>
    </source>
</evidence>
<dbReference type="AlphaFoldDB" id="A0A967EF54"/>
<sequence>MIDVDDLNVSRETVERLKLYEALLHKWNPRINLVSQASLKESWNRHILDSMQIYGLAQHPVDHWVDIGSGGGFPGLVIAIMGVEKKSPVNVTLVESDTRKCAFLRSVVRETGAPATIINDRVENIPPLEADVVSARALADLSSLLGYAERHLNQSGIAIFPKGASWTKELTLAQSTWNFSHQVVKSKTEAGPVILTIAGINRV</sequence>
<dbReference type="EMBL" id="JAAORB010000002">
    <property type="protein sequence ID" value="NHQ73160.1"/>
    <property type="molecule type" value="Genomic_DNA"/>
</dbReference>
<protein>
    <recommendedName>
        <fullName evidence="6">Ribosomal RNA small subunit methyltransferase G</fullName>
        <ecNumber evidence="6">2.1.1.170</ecNumber>
    </recommendedName>
    <alternativeName>
        <fullName evidence="6">16S rRNA 7-methylguanosine methyltransferase</fullName>
        <shortName evidence="6">16S rRNA m7G methyltransferase</shortName>
    </alternativeName>
</protein>
<dbReference type="Pfam" id="PF02527">
    <property type="entry name" value="GidB"/>
    <property type="match status" value="1"/>
</dbReference>
<keyword evidence="1 6" id="KW-0963">Cytoplasm</keyword>
<feature type="binding site" evidence="6">
    <location>
        <begin position="122"/>
        <end position="123"/>
    </location>
    <ligand>
        <name>S-adenosyl-L-methionine</name>
        <dbReference type="ChEBI" id="CHEBI:59789"/>
    </ligand>
</feature>
<keyword evidence="2 6" id="KW-0698">rRNA processing</keyword>
<feature type="binding site" evidence="6">
    <location>
        <position position="136"/>
    </location>
    <ligand>
        <name>S-adenosyl-L-methionine</name>
        <dbReference type="ChEBI" id="CHEBI:59789"/>
    </ligand>
</feature>
<dbReference type="Gene3D" id="3.40.50.150">
    <property type="entry name" value="Vaccinia Virus protein VP39"/>
    <property type="match status" value="1"/>
</dbReference>
<dbReference type="HAMAP" id="MF_00074">
    <property type="entry name" value="16SrRNA_methyltr_G"/>
    <property type="match status" value="1"/>
</dbReference>
<comment type="caution">
    <text evidence="6">Lacks conserved residue(s) required for the propagation of feature annotation.</text>
</comment>